<evidence type="ECO:0000313" key="2">
    <source>
        <dbReference type="Proteomes" id="UP000579281"/>
    </source>
</evidence>
<proteinExistence type="predicted"/>
<keyword evidence="1" id="KW-0966">Cell projection</keyword>
<accession>A0A841L262</accession>
<dbReference type="InterPro" id="IPR013367">
    <property type="entry name" value="Flagellar_put"/>
</dbReference>
<dbReference type="Proteomes" id="UP000579281">
    <property type="component" value="Unassembled WGS sequence"/>
</dbReference>
<evidence type="ECO:0000313" key="1">
    <source>
        <dbReference type="EMBL" id="MBB6216479.1"/>
    </source>
</evidence>
<dbReference type="NCBIfam" id="TIGR02530">
    <property type="entry name" value="flg_new"/>
    <property type="match status" value="1"/>
</dbReference>
<keyword evidence="2" id="KW-1185">Reference proteome</keyword>
<comment type="caution">
    <text evidence="1">The sequence shown here is derived from an EMBL/GenBank/DDBJ whole genome shotgun (WGS) entry which is preliminary data.</text>
</comment>
<gene>
    <name evidence="1" type="ORF">HNQ80_002581</name>
</gene>
<keyword evidence="1" id="KW-0969">Cilium</keyword>
<name>A0A841L262_9FIRM</name>
<dbReference type="EMBL" id="JACHEN010000015">
    <property type="protein sequence ID" value="MBB6216479.1"/>
    <property type="molecule type" value="Genomic_DNA"/>
</dbReference>
<dbReference type="Pfam" id="PF12611">
    <property type="entry name" value="Flagellar_put"/>
    <property type="match status" value="1"/>
</dbReference>
<reference evidence="1 2" key="1">
    <citation type="submission" date="2020-08" db="EMBL/GenBank/DDBJ databases">
        <title>Genomic Encyclopedia of Type Strains, Phase IV (KMG-IV): sequencing the most valuable type-strain genomes for metagenomic binning, comparative biology and taxonomic classification.</title>
        <authorList>
            <person name="Goeker M."/>
        </authorList>
    </citation>
    <scope>NUCLEOTIDE SEQUENCE [LARGE SCALE GENOMIC DNA]</scope>
    <source>
        <strain evidence="1 2">DSM 103526</strain>
    </source>
</reference>
<organism evidence="1 2">
    <name type="scientific">Anaerosolibacter carboniphilus</name>
    <dbReference type="NCBI Taxonomy" id="1417629"/>
    <lineage>
        <taxon>Bacteria</taxon>
        <taxon>Bacillati</taxon>
        <taxon>Bacillota</taxon>
        <taxon>Clostridia</taxon>
        <taxon>Peptostreptococcales</taxon>
        <taxon>Thermotaleaceae</taxon>
        <taxon>Anaerosolibacter</taxon>
    </lineage>
</organism>
<keyword evidence="1" id="KW-0282">Flagellum</keyword>
<dbReference type="AlphaFoldDB" id="A0A841L262"/>
<dbReference type="RefSeq" id="WP_184311014.1">
    <property type="nucleotide sequence ID" value="NZ_JACHEN010000015.1"/>
</dbReference>
<protein>
    <submittedName>
        <fullName evidence="1">Flagellar operon protein</fullName>
    </submittedName>
</protein>
<sequence length="126" mass="14244">MNKIWIQNTRPINPSVGNTKPPSYEAVEKKPFAQVLDTIINHQDVKFSKHALQRLEARNIHLDNHEIDRIHDGLKKASQKGIRETLILMDNKAFVASVHNKTIITAALDEQLKESVFTNIDGAVIV</sequence>